<keyword evidence="2" id="KW-0540">Nuclease</keyword>
<dbReference type="EMBL" id="PHUF01000002">
    <property type="protein sequence ID" value="PKB25317.1"/>
    <property type="molecule type" value="Genomic_DNA"/>
</dbReference>
<keyword evidence="2" id="KW-0378">Hydrolase</keyword>
<keyword evidence="2" id="KW-0255">Endonuclease</keyword>
<dbReference type="Pfam" id="PF13391">
    <property type="entry name" value="HNH_2"/>
    <property type="match status" value="1"/>
</dbReference>
<dbReference type="AlphaFoldDB" id="A0A2N0I2B8"/>
<evidence type="ECO:0000313" key="2">
    <source>
        <dbReference type="EMBL" id="PKB25317.1"/>
    </source>
</evidence>
<dbReference type="OrthoDB" id="7181882at2"/>
<reference evidence="2 3" key="1">
    <citation type="submission" date="2017-11" db="EMBL/GenBank/DDBJ databases">
        <title>Genomic Encyclopedia of Type Strains, Phase III (KMG-III): the genomes of soil and plant-associated and newly described type strains.</title>
        <authorList>
            <person name="Whitman W."/>
        </authorList>
    </citation>
    <scope>NUCLEOTIDE SEQUENCE [LARGE SCALE GENOMIC DNA]</scope>
    <source>
        <strain evidence="2 3">CGMCC 1.12274</strain>
    </source>
</reference>
<gene>
    <name evidence="2" type="ORF">B0I00_0512</name>
</gene>
<dbReference type="InterPro" id="IPR003615">
    <property type="entry name" value="HNH_nuc"/>
</dbReference>
<dbReference type="GO" id="GO:0004519">
    <property type="term" value="F:endonuclease activity"/>
    <property type="evidence" value="ECO:0007669"/>
    <property type="project" value="UniProtKB-KW"/>
</dbReference>
<sequence>MVKIFLGVTYKPWFDFLAGIAPDEVNFWQPSGTGEFKALQPGDMFLFKLKGADAAIAGGGVFGHASLAPLSLAWDAFGRKNGNNSLSDMRATIAKLRHQSAPLEQREDPVIGCRILTEPFFWPRDRWIPVPDSFSRNIVVGKGYSTDTDEGLRLWQAVSERLAATPAAPLPVSGDRYGKPVSMRQRLGQGAFRLSVTDGYGRRCAVSGEKTLPILDAAHIRAYRDGGDHDISNGLLLRTDIHRLFDLGYVTVTERNRFAVSERLKADFDNGVHYYAMQGTEIGSPRPGFASPAPEALRWHRENRYLG</sequence>
<keyword evidence="3" id="KW-1185">Reference proteome</keyword>
<dbReference type="Proteomes" id="UP000232587">
    <property type="component" value="Unassembled WGS sequence"/>
</dbReference>
<evidence type="ECO:0000259" key="1">
    <source>
        <dbReference type="Pfam" id="PF13391"/>
    </source>
</evidence>
<dbReference type="RefSeq" id="WP_100865768.1">
    <property type="nucleotide sequence ID" value="NZ_PHUF01000002.1"/>
</dbReference>
<evidence type="ECO:0000313" key="3">
    <source>
        <dbReference type="Proteomes" id="UP000232587"/>
    </source>
</evidence>
<name>A0A2N0I2B8_9SPHN</name>
<protein>
    <submittedName>
        <fullName evidence="2">Putative restriction endonuclease</fullName>
    </submittedName>
</protein>
<organism evidence="2 3">
    <name type="scientific">Novosphingobium kunmingense</name>
    <dbReference type="NCBI Taxonomy" id="1211806"/>
    <lineage>
        <taxon>Bacteria</taxon>
        <taxon>Pseudomonadati</taxon>
        <taxon>Pseudomonadota</taxon>
        <taxon>Alphaproteobacteria</taxon>
        <taxon>Sphingomonadales</taxon>
        <taxon>Sphingomonadaceae</taxon>
        <taxon>Novosphingobium</taxon>
    </lineage>
</organism>
<feature type="domain" description="HNH nuclease" evidence="1">
    <location>
        <begin position="204"/>
        <end position="252"/>
    </location>
</feature>
<accession>A0A2N0I2B8</accession>
<proteinExistence type="predicted"/>
<comment type="caution">
    <text evidence="2">The sequence shown here is derived from an EMBL/GenBank/DDBJ whole genome shotgun (WGS) entry which is preliminary data.</text>
</comment>